<feature type="domain" description="ABC3 transporter permease C-terminal" evidence="7">
    <location>
        <begin position="106"/>
        <end position="204"/>
    </location>
</feature>
<reference evidence="8 9" key="1">
    <citation type="journal article" date="2023" name="Environ Microbiome">
        <title>A coral-associated actinobacterium mitigates coral bleaching under heat stress.</title>
        <authorList>
            <person name="Li J."/>
            <person name="Zou Y."/>
            <person name="Li Q."/>
            <person name="Zhang J."/>
            <person name="Bourne D.G."/>
            <person name="Lyu Y."/>
            <person name="Liu C."/>
            <person name="Zhang S."/>
        </authorList>
    </citation>
    <scope>NUCLEOTIDE SEQUENCE [LARGE SCALE GENOMIC DNA]</scope>
    <source>
        <strain evidence="8 9">SCSIO 13291</strain>
    </source>
</reference>
<evidence type="ECO:0000259" key="7">
    <source>
        <dbReference type="Pfam" id="PF02687"/>
    </source>
</evidence>
<organism evidence="8 9">
    <name type="scientific">Propioniciclava soli</name>
    <dbReference type="NCBI Taxonomy" id="2775081"/>
    <lineage>
        <taxon>Bacteria</taxon>
        <taxon>Bacillati</taxon>
        <taxon>Actinomycetota</taxon>
        <taxon>Actinomycetes</taxon>
        <taxon>Propionibacteriales</taxon>
        <taxon>Propionibacteriaceae</taxon>
        <taxon>Propioniciclava</taxon>
    </lineage>
</organism>
<sequence>MSTLTWTARLGLATRLAGARLRDTGGSGALDLFAVGANAVTAWLSFVVASGTWMFVQRRAQPPAWLTTLDDADAAMVVPTTHVILAAMACALLVWPILSLGGAAARLGARGRARRLASLRLVGMTSGEIVSMSVVESLVQAAAGVLLGALAWTASLPLLGLLTFQNTPVAPAELAMPWWLWLGVVAVLLALAAASTALGLTRVRISPLGVSRQATPPALRAWRLAALAAGVFVIAALGGVMQAPLGALVMGLVFAGMLGIAIGLVNLFSPWLLQLIARLGVRTGSPARLLAMRRIVADPRSAWRNVSSLALLGFLVGMIATIPLGTDAFGGLDSLNEMLLADLRTGAVLTLAIALALGSASTALAQSSDVVDRADELVALDKMGVPPALDATARRHQVALPLLATLVLSLGLGVAAALPLVQSLPRMAVLGPSSVAILALTVVGALALSLLAAESTRPLRRRVLGARVRRND</sequence>
<comment type="subcellular location">
    <subcellularLocation>
        <location evidence="1">Cell membrane</location>
        <topology evidence="1">Multi-pass membrane protein</topology>
    </subcellularLocation>
</comment>
<dbReference type="Proteomes" id="UP001434337">
    <property type="component" value="Chromosome"/>
</dbReference>
<keyword evidence="5 6" id="KW-0472">Membrane</keyword>
<evidence type="ECO:0000313" key="8">
    <source>
        <dbReference type="EMBL" id="WZW97330.1"/>
    </source>
</evidence>
<evidence type="ECO:0000256" key="6">
    <source>
        <dbReference type="SAM" id="Phobius"/>
    </source>
</evidence>
<name>A0ABZ3C3A2_9ACTN</name>
<keyword evidence="2" id="KW-1003">Cell membrane</keyword>
<keyword evidence="3 6" id="KW-0812">Transmembrane</keyword>
<evidence type="ECO:0000256" key="3">
    <source>
        <dbReference type="ARBA" id="ARBA00022692"/>
    </source>
</evidence>
<evidence type="ECO:0000256" key="5">
    <source>
        <dbReference type="ARBA" id="ARBA00023136"/>
    </source>
</evidence>
<dbReference type="InterPro" id="IPR003838">
    <property type="entry name" value="ABC3_permease_C"/>
</dbReference>
<feature type="transmembrane region" description="Helical" evidence="6">
    <location>
        <begin position="129"/>
        <end position="152"/>
    </location>
</feature>
<accession>A0ABZ3C3A2</accession>
<gene>
    <name evidence="8" type="ORF">PCC79_10420</name>
</gene>
<feature type="transmembrane region" description="Helical" evidence="6">
    <location>
        <begin position="30"/>
        <end position="56"/>
    </location>
</feature>
<feature type="transmembrane region" description="Helical" evidence="6">
    <location>
        <begin position="398"/>
        <end position="421"/>
    </location>
</feature>
<evidence type="ECO:0000313" key="9">
    <source>
        <dbReference type="Proteomes" id="UP001434337"/>
    </source>
</evidence>
<dbReference type="EMBL" id="CP115965">
    <property type="protein sequence ID" value="WZW97330.1"/>
    <property type="molecule type" value="Genomic_DNA"/>
</dbReference>
<proteinExistence type="predicted"/>
<feature type="transmembrane region" description="Helical" evidence="6">
    <location>
        <begin position="221"/>
        <end position="241"/>
    </location>
</feature>
<evidence type="ECO:0000256" key="1">
    <source>
        <dbReference type="ARBA" id="ARBA00004651"/>
    </source>
</evidence>
<evidence type="ECO:0000256" key="2">
    <source>
        <dbReference type="ARBA" id="ARBA00022475"/>
    </source>
</evidence>
<feature type="transmembrane region" description="Helical" evidence="6">
    <location>
        <begin position="247"/>
        <end position="268"/>
    </location>
</feature>
<feature type="transmembrane region" description="Helical" evidence="6">
    <location>
        <begin position="302"/>
        <end position="325"/>
    </location>
</feature>
<dbReference type="Pfam" id="PF02687">
    <property type="entry name" value="FtsX"/>
    <property type="match status" value="1"/>
</dbReference>
<feature type="transmembrane region" description="Helical" evidence="6">
    <location>
        <begin position="83"/>
        <end position="108"/>
    </location>
</feature>
<keyword evidence="9" id="KW-1185">Reference proteome</keyword>
<feature type="transmembrane region" description="Helical" evidence="6">
    <location>
        <begin position="178"/>
        <end position="200"/>
    </location>
</feature>
<protein>
    <recommendedName>
        <fullName evidence="7">ABC3 transporter permease C-terminal domain-containing protein</fullName>
    </recommendedName>
</protein>
<feature type="transmembrane region" description="Helical" evidence="6">
    <location>
        <begin position="345"/>
        <end position="365"/>
    </location>
</feature>
<feature type="transmembrane region" description="Helical" evidence="6">
    <location>
        <begin position="433"/>
        <end position="453"/>
    </location>
</feature>
<evidence type="ECO:0000256" key="4">
    <source>
        <dbReference type="ARBA" id="ARBA00022989"/>
    </source>
</evidence>
<keyword evidence="4 6" id="KW-1133">Transmembrane helix</keyword>
<dbReference type="RefSeq" id="WP_232547592.1">
    <property type="nucleotide sequence ID" value="NZ_CP115965.1"/>
</dbReference>